<evidence type="ECO:0000313" key="3">
    <source>
        <dbReference type="Proteomes" id="UP000187941"/>
    </source>
</evidence>
<proteinExistence type="predicted"/>
<gene>
    <name evidence="2" type="ORF">AWR27_22820</name>
</gene>
<name>A0A1P9X4U6_9BACT</name>
<evidence type="ECO:0000313" key="2">
    <source>
        <dbReference type="EMBL" id="AQG82656.1"/>
    </source>
</evidence>
<dbReference type="KEGG" id="smon:AWR27_22820"/>
<evidence type="ECO:0000256" key="1">
    <source>
        <dbReference type="SAM" id="Phobius"/>
    </source>
</evidence>
<dbReference type="EMBL" id="CP014263">
    <property type="protein sequence ID" value="AQG82656.1"/>
    <property type="molecule type" value="Genomic_DNA"/>
</dbReference>
<protein>
    <submittedName>
        <fullName evidence="2">Uncharacterized protein</fullName>
    </submittedName>
</protein>
<accession>A0A1P9X4U6</accession>
<keyword evidence="3" id="KW-1185">Reference proteome</keyword>
<feature type="transmembrane region" description="Helical" evidence="1">
    <location>
        <begin position="33"/>
        <end position="52"/>
    </location>
</feature>
<keyword evidence="1" id="KW-0812">Transmembrane</keyword>
<keyword evidence="1" id="KW-1133">Transmembrane helix</keyword>
<dbReference type="Proteomes" id="UP000187941">
    <property type="component" value="Chromosome"/>
</dbReference>
<feature type="transmembrane region" description="Helical" evidence="1">
    <location>
        <begin position="72"/>
        <end position="97"/>
    </location>
</feature>
<dbReference type="STRING" id="1178516.AWR27_22820"/>
<dbReference type="AlphaFoldDB" id="A0A1P9X4U6"/>
<dbReference type="NCBIfam" id="NF047767">
    <property type="entry name" value="LBF_2804_fam"/>
    <property type="match status" value="1"/>
</dbReference>
<feature type="transmembrane region" description="Helical" evidence="1">
    <location>
        <begin position="156"/>
        <end position="176"/>
    </location>
</feature>
<dbReference type="OrthoDB" id="928864at2"/>
<reference evidence="2 3" key="1">
    <citation type="submission" date="2016-01" db="EMBL/GenBank/DDBJ databases">
        <authorList>
            <person name="Oliw E.H."/>
        </authorList>
    </citation>
    <scope>NUCLEOTIDE SEQUENCE [LARGE SCALE GENOMIC DNA]</scope>
    <source>
        <strain evidence="2 3">DY10</strain>
    </source>
</reference>
<keyword evidence="1" id="KW-0472">Membrane</keyword>
<organism evidence="2 3">
    <name type="scientific">Spirosoma montaniterrae</name>
    <dbReference type="NCBI Taxonomy" id="1178516"/>
    <lineage>
        <taxon>Bacteria</taxon>
        <taxon>Pseudomonadati</taxon>
        <taxon>Bacteroidota</taxon>
        <taxon>Cytophagia</taxon>
        <taxon>Cytophagales</taxon>
        <taxon>Cytophagaceae</taxon>
        <taxon>Spirosoma</taxon>
    </lineage>
</organism>
<sequence length="352" mass="40789">MRYLRQALDTAHPTDEPYVLNRTEHRIIRRAKITTLLMAALVGVLGVLLLYWPQYSWPHLFASTSVTILGTVYSLPLTTILYGLLLVYIEVNMLIMLNLRGVKAIMKACQFPRAHDPQYETHLRALADAALQRSSRGLLRFGIDPYLTMPRWGLTIYFLLNLAKAALGSLVLKFLLRRFLGRFAFRQVTDLAGMPVYALWNAWSSWRVLHEAQIRVIAPATIQEFVNELYDEWKNDPQFQRLILEALQYAAIMKRQYNYAHHLLVEKLIERFNLETTQTLTGHFVEQFVQAPADVRHGLERLLIFGVLIDGRLSWAEKQKLRRLRRSGFLTYSSDDVARLGQEYNEGKGLWV</sequence>